<protein>
    <submittedName>
        <fullName evidence="2">Uncharacterized protein</fullName>
    </submittedName>
</protein>
<dbReference type="RefSeq" id="WP_074718211.1">
    <property type="nucleotide sequence ID" value="NZ_FNPG01000021.1"/>
</dbReference>
<feature type="transmembrane region" description="Helical" evidence="1">
    <location>
        <begin position="36"/>
        <end position="56"/>
    </location>
</feature>
<keyword evidence="1" id="KW-1133">Transmembrane helix</keyword>
<evidence type="ECO:0000313" key="3">
    <source>
        <dbReference type="Proteomes" id="UP000183918"/>
    </source>
</evidence>
<organism evidence="2 3">
    <name type="scientific">Lachnobacterium bovis DSM 14045</name>
    <dbReference type="NCBI Taxonomy" id="1122142"/>
    <lineage>
        <taxon>Bacteria</taxon>
        <taxon>Bacillati</taxon>
        <taxon>Bacillota</taxon>
        <taxon>Clostridia</taxon>
        <taxon>Lachnospirales</taxon>
        <taxon>Lachnospiraceae</taxon>
        <taxon>Lachnobacterium</taxon>
    </lineage>
</organism>
<dbReference type="EMBL" id="FNPG01000021">
    <property type="protein sequence ID" value="SDY54261.1"/>
    <property type="molecule type" value="Genomic_DNA"/>
</dbReference>
<feature type="transmembrane region" description="Helical" evidence="1">
    <location>
        <begin position="62"/>
        <end position="85"/>
    </location>
</feature>
<gene>
    <name evidence="2" type="ORF">SAMN02910414_01794</name>
</gene>
<name>A0A1H3KQ68_9FIRM</name>
<feature type="transmembrane region" description="Helical" evidence="1">
    <location>
        <begin position="6"/>
        <end position="29"/>
    </location>
</feature>
<dbReference type="Proteomes" id="UP000183918">
    <property type="component" value="Unassembled WGS sequence"/>
</dbReference>
<evidence type="ECO:0000256" key="1">
    <source>
        <dbReference type="SAM" id="Phobius"/>
    </source>
</evidence>
<keyword evidence="1" id="KW-0472">Membrane</keyword>
<dbReference type="STRING" id="1122142.SAMN02910414_01794"/>
<sequence length="101" mass="10940">MIILKFIKLILTPVVWVIQLLLSILAFLIELVGVMLEIIFAIAGTIGVVAAVYGIYTQSIDPVKTIALLVVSLILASITICLHRWGAAGIHSLKRAISNVF</sequence>
<dbReference type="OrthoDB" id="10005884at2"/>
<reference evidence="2 3" key="1">
    <citation type="submission" date="2016-10" db="EMBL/GenBank/DDBJ databases">
        <authorList>
            <person name="de Groot N.N."/>
        </authorList>
    </citation>
    <scope>NUCLEOTIDE SEQUENCE [LARGE SCALE GENOMIC DNA]</scope>
    <source>
        <strain evidence="2 3">DSM 14045</strain>
    </source>
</reference>
<evidence type="ECO:0000313" key="2">
    <source>
        <dbReference type="EMBL" id="SDY54261.1"/>
    </source>
</evidence>
<accession>A0A1H3KQ68</accession>
<keyword evidence="1" id="KW-0812">Transmembrane</keyword>
<keyword evidence="3" id="KW-1185">Reference proteome</keyword>
<dbReference type="AlphaFoldDB" id="A0A1H3KQ68"/>
<proteinExistence type="predicted"/>